<feature type="modified residue" description="N6-lipoyllysine" evidence="4">
    <location>
        <position position="97"/>
    </location>
</feature>
<organism evidence="7 8">
    <name type="scientific">Trichoplusia ni</name>
    <name type="common">Cabbage looper</name>
    <dbReference type="NCBI Taxonomy" id="7111"/>
    <lineage>
        <taxon>Eukaryota</taxon>
        <taxon>Metazoa</taxon>
        <taxon>Ecdysozoa</taxon>
        <taxon>Arthropoda</taxon>
        <taxon>Hexapoda</taxon>
        <taxon>Insecta</taxon>
        <taxon>Pterygota</taxon>
        <taxon>Neoptera</taxon>
        <taxon>Endopterygota</taxon>
        <taxon>Lepidoptera</taxon>
        <taxon>Glossata</taxon>
        <taxon>Ditrysia</taxon>
        <taxon>Noctuoidea</taxon>
        <taxon>Noctuidae</taxon>
        <taxon>Plusiinae</taxon>
        <taxon>Trichoplusia</taxon>
    </lineage>
</organism>
<accession>A0A7E5VYH4</accession>
<dbReference type="SUPFAM" id="SSF51230">
    <property type="entry name" value="Single hybrid motif"/>
    <property type="match status" value="1"/>
</dbReference>
<proteinExistence type="inferred from homology"/>
<dbReference type="InterPro" id="IPR033753">
    <property type="entry name" value="GCV_H/Fam206"/>
</dbReference>
<evidence type="ECO:0000256" key="4">
    <source>
        <dbReference type="PIRSR" id="PIRSR617453-50"/>
    </source>
</evidence>
<dbReference type="GO" id="GO:0005960">
    <property type="term" value="C:glycine cleavage complex"/>
    <property type="evidence" value="ECO:0007669"/>
    <property type="project" value="UniProtKB-UniRule"/>
</dbReference>
<dbReference type="InterPro" id="IPR017453">
    <property type="entry name" value="GCV_H_sub"/>
</dbReference>
<dbReference type="InterPro" id="IPR003016">
    <property type="entry name" value="2-oxoA_DH_lipoyl-BS"/>
</dbReference>
<evidence type="ECO:0000256" key="2">
    <source>
        <dbReference type="ARBA" id="ARBA00022823"/>
    </source>
</evidence>
<keyword evidence="7" id="KW-1185">Reference proteome</keyword>
<evidence type="ECO:0000259" key="6">
    <source>
        <dbReference type="PROSITE" id="PS50968"/>
    </source>
</evidence>
<dbReference type="PROSITE" id="PS00189">
    <property type="entry name" value="LIPOYL"/>
    <property type="match status" value="1"/>
</dbReference>
<reference evidence="8" key="1">
    <citation type="submission" date="2025-08" db="UniProtKB">
        <authorList>
            <consortium name="RefSeq"/>
        </authorList>
    </citation>
    <scope>IDENTIFICATION</scope>
</reference>
<dbReference type="FunCoup" id="A0A7E5VYH4">
    <property type="interactions" value="1063"/>
</dbReference>
<evidence type="ECO:0000256" key="5">
    <source>
        <dbReference type="RuleBase" id="RU364055"/>
    </source>
</evidence>
<comment type="similarity">
    <text evidence="1 5">Belongs to the GcvH family.</text>
</comment>
<dbReference type="GO" id="GO:0009249">
    <property type="term" value="P:protein lipoylation"/>
    <property type="evidence" value="ECO:0007669"/>
    <property type="project" value="TreeGrafter"/>
</dbReference>
<dbReference type="Pfam" id="PF01597">
    <property type="entry name" value="GCV_H"/>
    <property type="match status" value="1"/>
</dbReference>
<dbReference type="CDD" id="cd06848">
    <property type="entry name" value="GCS_H"/>
    <property type="match status" value="1"/>
</dbReference>
<dbReference type="GO" id="GO:0005739">
    <property type="term" value="C:mitochondrion"/>
    <property type="evidence" value="ECO:0007669"/>
    <property type="project" value="UniProtKB-SubCell"/>
</dbReference>
<dbReference type="GeneID" id="113497827"/>
<dbReference type="NCBIfam" id="NF002270">
    <property type="entry name" value="PRK01202.1"/>
    <property type="match status" value="1"/>
</dbReference>
<evidence type="ECO:0000313" key="8">
    <source>
        <dbReference type="RefSeq" id="XP_026733393.1"/>
    </source>
</evidence>
<dbReference type="AlphaFoldDB" id="A0A7E5VYH4"/>
<keyword evidence="5" id="KW-0496">Mitochondrion</keyword>
<dbReference type="PANTHER" id="PTHR11715:SF3">
    <property type="entry name" value="GLYCINE CLEAVAGE SYSTEM H PROTEIN-RELATED"/>
    <property type="match status" value="1"/>
</dbReference>
<dbReference type="PANTHER" id="PTHR11715">
    <property type="entry name" value="GLYCINE CLEAVAGE SYSTEM H PROTEIN"/>
    <property type="match status" value="1"/>
</dbReference>
<dbReference type="HAMAP" id="MF_00272">
    <property type="entry name" value="GcvH"/>
    <property type="match status" value="1"/>
</dbReference>
<dbReference type="PROSITE" id="PS50968">
    <property type="entry name" value="BIOTINYL_LIPOYL"/>
    <property type="match status" value="1"/>
</dbReference>
<comment type="cofactor">
    <cofactor evidence="5">
        <name>(R)-lipoate</name>
        <dbReference type="ChEBI" id="CHEBI:83088"/>
    </cofactor>
    <text evidence="5">Binds 1 lipoyl cofactor covalently.</text>
</comment>
<dbReference type="RefSeq" id="XP_026733393.1">
    <property type="nucleotide sequence ID" value="XM_026877592.1"/>
</dbReference>
<gene>
    <name evidence="8" type="primary">LOC113497827</name>
</gene>
<dbReference type="NCBIfam" id="TIGR00527">
    <property type="entry name" value="gcvH"/>
    <property type="match status" value="1"/>
</dbReference>
<sequence length="169" mass="19253">MTLQRVCFQLTRQYVSKLSLLQSNKQTYCKLHHKYSSSASRLYTDRHEWIVVDKEIGTVGISKYAQESLGDVVFAQLPEPNTMVTEGAECGALESVKAASEIYSPVTGKVTEKNKEVEAKPGLINTNYYDKGWLFKVQLTKPDELKELMSEEQYQTFLKSDQEKADVEK</sequence>
<comment type="subcellular location">
    <subcellularLocation>
        <location evidence="5">Mitochondrion</location>
    </subcellularLocation>
</comment>
<dbReference type="Gene3D" id="2.40.50.100">
    <property type="match status" value="1"/>
</dbReference>
<dbReference type="InterPro" id="IPR000089">
    <property type="entry name" value="Biotin_lipoyl"/>
</dbReference>
<dbReference type="Proteomes" id="UP000322000">
    <property type="component" value="Chromosome 1"/>
</dbReference>
<name>A0A7E5VYH4_TRINI</name>
<keyword evidence="3 5" id="KW-0809">Transit peptide</keyword>
<dbReference type="InterPro" id="IPR002930">
    <property type="entry name" value="GCV_H"/>
</dbReference>
<evidence type="ECO:0000256" key="3">
    <source>
        <dbReference type="ARBA" id="ARBA00022946"/>
    </source>
</evidence>
<feature type="domain" description="Lipoyl-binding" evidence="6">
    <location>
        <begin position="56"/>
        <end position="138"/>
    </location>
</feature>
<keyword evidence="2 4" id="KW-0450">Lipoyl</keyword>
<evidence type="ECO:0000313" key="7">
    <source>
        <dbReference type="Proteomes" id="UP000322000"/>
    </source>
</evidence>
<dbReference type="KEGG" id="tnl:113497827"/>
<protein>
    <recommendedName>
        <fullName evidence="5">Glycine cleavage system H protein</fullName>
    </recommendedName>
</protein>
<evidence type="ECO:0000256" key="1">
    <source>
        <dbReference type="ARBA" id="ARBA00009249"/>
    </source>
</evidence>
<dbReference type="OrthoDB" id="10264154at2759"/>
<comment type="subunit">
    <text evidence="5">The glycine cleavage system is composed of four proteins: P, T, L and H.</text>
</comment>
<comment type="function">
    <text evidence="5">The H protein shuttles the methylamine group of glycine from the P protein to the T protein.</text>
</comment>
<dbReference type="InterPro" id="IPR011053">
    <property type="entry name" value="Single_hybrid_motif"/>
</dbReference>
<dbReference type="GO" id="GO:0019464">
    <property type="term" value="P:glycine decarboxylation via glycine cleavage system"/>
    <property type="evidence" value="ECO:0007669"/>
    <property type="project" value="UniProtKB-UniRule"/>
</dbReference>
<dbReference type="InParanoid" id="A0A7E5VYH4"/>